<dbReference type="OrthoDB" id="9807155at2"/>
<dbReference type="InterPro" id="IPR014001">
    <property type="entry name" value="Helicase_ATP-bd"/>
</dbReference>
<dbReference type="GO" id="GO:0004386">
    <property type="term" value="F:helicase activity"/>
    <property type="evidence" value="ECO:0007669"/>
    <property type="project" value="UniProtKB-KW"/>
</dbReference>
<reference evidence="7 8" key="1">
    <citation type="submission" date="2019-02" db="EMBL/GenBank/DDBJ databases">
        <title>Deep-cultivation of Planctomycetes and their phenomic and genomic characterization uncovers novel biology.</title>
        <authorList>
            <person name="Wiegand S."/>
            <person name="Jogler M."/>
            <person name="Boedeker C."/>
            <person name="Pinto D."/>
            <person name="Vollmers J."/>
            <person name="Rivas-Marin E."/>
            <person name="Kohn T."/>
            <person name="Peeters S.H."/>
            <person name="Heuer A."/>
            <person name="Rast P."/>
            <person name="Oberbeckmann S."/>
            <person name="Bunk B."/>
            <person name="Jeske O."/>
            <person name="Meyerdierks A."/>
            <person name="Storesund J.E."/>
            <person name="Kallscheuer N."/>
            <person name="Luecker S."/>
            <person name="Lage O.M."/>
            <person name="Pohl T."/>
            <person name="Merkel B.J."/>
            <person name="Hornburger P."/>
            <person name="Mueller R.-W."/>
            <person name="Bruemmer F."/>
            <person name="Labrenz M."/>
            <person name="Spormann A.M."/>
            <person name="Op den Camp H."/>
            <person name="Overmann J."/>
            <person name="Amann R."/>
            <person name="Jetten M.S.M."/>
            <person name="Mascher T."/>
            <person name="Medema M.H."/>
            <person name="Devos D.P."/>
            <person name="Kaster A.-K."/>
            <person name="Ovreas L."/>
            <person name="Rohde M."/>
            <person name="Galperin M.Y."/>
            <person name="Jogler C."/>
        </authorList>
    </citation>
    <scope>NUCLEOTIDE SEQUENCE [LARGE SCALE GENOMIC DNA]</scope>
    <source>
        <strain evidence="7 8">K22_7</strain>
    </source>
</reference>
<feature type="domain" description="Helicase C-terminal" evidence="6">
    <location>
        <begin position="366"/>
        <end position="498"/>
    </location>
</feature>
<dbReference type="InterPro" id="IPR006935">
    <property type="entry name" value="Helicase/UvrB_N"/>
</dbReference>
<dbReference type="Gene3D" id="3.40.50.300">
    <property type="entry name" value="P-loop containing nucleotide triphosphate hydrolases"/>
    <property type="match status" value="2"/>
</dbReference>
<dbReference type="PROSITE" id="PS51192">
    <property type="entry name" value="HELICASE_ATP_BIND_1"/>
    <property type="match status" value="1"/>
</dbReference>
<evidence type="ECO:0000259" key="5">
    <source>
        <dbReference type="PROSITE" id="PS51192"/>
    </source>
</evidence>
<dbReference type="PANTHER" id="PTHR11274:SF0">
    <property type="entry name" value="GENERAL TRANSCRIPTION AND DNA REPAIR FACTOR IIH HELICASE SUBUNIT XPB"/>
    <property type="match status" value="1"/>
</dbReference>
<dbReference type="PANTHER" id="PTHR11274">
    <property type="entry name" value="RAD25/XP-B DNA REPAIR HELICASE"/>
    <property type="match status" value="1"/>
</dbReference>
<dbReference type="InterPro" id="IPR027417">
    <property type="entry name" value="P-loop_NTPase"/>
</dbReference>
<keyword evidence="3" id="KW-0347">Helicase</keyword>
<dbReference type="PROSITE" id="PS51194">
    <property type="entry name" value="HELICASE_CTER"/>
    <property type="match status" value="1"/>
</dbReference>
<evidence type="ECO:0000256" key="2">
    <source>
        <dbReference type="ARBA" id="ARBA00022801"/>
    </source>
</evidence>
<sequence>MPCAGLRPYSPNCLVRTVPPESSRSLQRGDSSSISHVDFHEGTLRLRGATRDIIQNQLAGIPLRLDSRDACYRCDAMWAAQLRIQLPEPVEWRVDEFIDSFDNLKMTDRRKIRLRADQLEAVADFESGNRRGLLVLPTGTGKTVIAIELILRHGASVLVVVPVRDLMYQWHDKIREATGIDAGLIGDGVHRVSPISVTTYDSAAIHMPRIGNRFSMIVFDEVHHLAGRWRSDAARMSIAPIRLGLTATPPTDTDRLAVLGECVGPILHQQSIANAAGKTLAEYVIRRIAVRLTPDESDRYRQLSKIVQEFVYHQRQLDDSFRWEDVHKITAAAETDPQRSAEALQAVQAFRAKRKIEEQADAKMRTLEDLFRLHAGHPVIVFTGSNVMARKISMRFMVPCLLSHCAKKERREYLAGFAAGQYPVLVANRVLDEGVDLPEVKTAIVLGGLSSGRQAIQRLGRVLRKGDGSRATLYEVVVEDTGEVQRSRARRRNDTYRR</sequence>
<evidence type="ECO:0000256" key="3">
    <source>
        <dbReference type="ARBA" id="ARBA00022806"/>
    </source>
</evidence>
<name>A0A517NKU1_9BACT</name>
<dbReference type="CDD" id="cd17926">
    <property type="entry name" value="DEXHc_RE"/>
    <property type="match status" value="1"/>
</dbReference>
<dbReference type="InterPro" id="IPR001650">
    <property type="entry name" value="Helicase_C-like"/>
</dbReference>
<keyword evidence="4" id="KW-0067">ATP-binding</keyword>
<keyword evidence="1" id="KW-0547">Nucleotide-binding</keyword>
<accession>A0A517NKU1</accession>
<dbReference type="AlphaFoldDB" id="A0A517NKU1"/>
<evidence type="ECO:0000313" key="8">
    <source>
        <dbReference type="Proteomes" id="UP000318538"/>
    </source>
</evidence>
<keyword evidence="2" id="KW-0378">Hydrolase</keyword>
<dbReference type="KEGG" id="rlc:K227x_61830"/>
<dbReference type="Pfam" id="PF00271">
    <property type="entry name" value="Helicase_C"/>
    <property type="match status" value="1"/>
</dbReference>
<dbReference type="Proteomes" id="UP000318538">
    <property type="component" value="Chromosome"/>
</dbReference>
<evidence type="ECO:0000313" key="7">
    <source>
        <dbReference type="EMBL" id="QDT07755.1"/>
    </source>
</evidence>
<dbReference type="InterPro" id="IPR050615">
    <property type="entry name" value="ATP-dep_DNA_Helicase"/>
</dbReference>
<organism evidence="7 8">
    <name type="scientific">Rubripirellula lacrimiformis</name>
    <dbReference type="NCBI Taxonomy" id="1930273"/>
    <lineage>
        <taxon>Bacteria</taxon>
        <taxon>Pseudomonadati</taxon>
        <taxon>Planctomycetota</taxon>
        <taxon>Planctomycetia</taxon>
        <taxon>Pirellulales</taxon>
        <taxon>Pirellulaceae</taxon>
        <taxon>Rubripirellula</taxon>
    </lineage>
</organism>
<dbReference type="GO" id="GO:0003677">
    <property type="term" value="F:DNA binding"/>
    <property type="evidence" value="ECO:0007669"/>
    <property type="project" value="InterPro"/>
</dbReference>
<dbReference type="Pfam" id="PF04851">
    <property type="entry name" value="ResIII"/>
    <property type="match status" value="1"/>
</dbReference>
<proteinExistence type="predicted"/>
<feature type="domain" description="Helicase ATP-binding" evidence="5">
    <location>
        <begin position="123"/>
        <end position="267"/>
    </location>
</feature>
<dbReference type="GO" id="GO:0005524">
    <property type="term" value="F:ATP binding"/>
    <property type="evidence" value="ECO:0007669"/>
    <property type="project" value="UniProtKB-KW"/>
</dbReference>
<dbReference type="GO" id="GO:0016787">
    <property type="term" value="F:hydrolase activity"/>
    <property type="evidence" value="ECO:0007669"/>
    <property type="project" value="UniProtKB-KW"/>
</dbReference>
<gene>
    <name evidence="7" type="primary">uvrB_2</name>
    <name evidence="7" type="ORF">K227x_61830</name>
</gene>
<keyword evidence="8" id="KW-1185">Reference proteome</keyword>
<dbReference type="EMBL" id="CP036525">
    <property type="protein sequence ID" value="QDT07755.1"/>
    <property type="molecule type" value="Genomic_DNA"/>
</dbReference>
<protein>
    <submittedName>
        <fullName evidence="7">UvrABC system protein B</fullName>
    </submittedName>
</protein>
<evidence type="ECO:0000256" key="4">
    <source>
        <dbReference type="ARBA" id="ARBA00022840"/>
    </source>
</evidence>
<evidence type="ECO:0000259" key="6">
    <source>
        <dbReference type="PROSITE" id="PS51194"/>
    </source>
</evidence>
<dbReference type="SMART" id="SM00490">
    <property type="entry name" value="HELICc"/>
    <property type="match status" value="1"/>
</dbReference>
<dbReference type="SUPFAM" id="SSF52540">
    <property type="entry name" value="P-loop containing nucleoside triphosphate hydrolases"/>
    <property type="match status" value="1"/>
</dbReference>
<evidence type="ECO:0000256" key="1">
    <source>
        <dbReference type="ARBA" id="ARBA00022741"/>
    </source>
</evidence>
<dbReference type="SMART" id="SM00487">
    <property type="entry name" value="DEXDc"/>
    <property type="match status" value="1"/>
</dbReference>